<accession>A0A9P5Y195</accession>
<dbReference type="AlphaFoldDB" id="A0A9P5Y195"/>
<dbReference type="InterPro" id="IPR000182">
    <property type="entry name" value="GNAT_dom"/>
</dbReference>
<reference evidence="4" key="1">
    <citation type="submission" date="2020-11" db="EMBL/GenBank/DDBJ databases">
        <authorList>
            <consortium name="DOE Joint Genome Institute"/>
            <person name="Ahrendt S."/>
            <person name="Riley R."/>
            <person name="Andreopoulos W."/>
            <person name="Labutti K."/>
            <person name="Pangilinan J."/>
            <person name="Ruiz-Duenas F.J."/>
            <person name="Barrasa J.M."/>
            <person name="Sanchez-Garcia M."/>
            <person name="Camarero S."/>
            <person name="Miyauchi S."/>
            <person name="Serrano A."/>
            <person name="Linde D."/>
            <person name="Babiker R."/>
            <person name="Drula E."/>
            <person name="Ayuso-Fernandez I."/>
            <person name="Pacheco R."/>
            <person name="Padilla G."/>
            <person name="Ferreira P."/>
            <person name="Barriuso J."/>
            <person name="Kellner H."/>
            <person name="Castanera R."/>
            <person name="Alfaro M."/>
            <person name="Ramirez L."/>
            <person name="Pisabarro A.G."/>
            <person name="Kuo A."/>
            <person name="Tritt A."/>
            <person name="Lipzen A."/>
            <person name="He G."/>
            <person name="Yan M."/>
            <person name="Ng V."/>
            <person name="Cullen D."/>
            <person name="Martin F."/>
            <person name="Rosso M.-N."/>
            <person name="Henrissat B."/>
            <person name="Hibbett D."/>
            <person name="Martinez A.T."/>
            <person name="Grigoriev I.V."/>
        </authorList>
    </citation>
    <scope>NUCLEOTIDE SEQUENCE</scope>
    <source>
        <strain evidence="4">CBS 247.69</strain>
    </source>
</reference>
<proteinExistence type="predicted"/>
<evidence type="ECO:0000259" key="3">
    <source>
        <dbReference type="PROSITE" id="PS51186"/>
    </source>
</evidence>
<sequence length="261" mass="29295">MSYTPPMAHIRHYKPTDDKLVHFIVGKSNMESLAAANRQACAHPLTLSIWLALSAILTDFMHLWPTERHGLLGYLTPVPIMAATAVPIMFLIDWLNRPPFEQRVQAALKGPDLSNISEYYSQSPSSGLWILDYKEQFVGLIALDAFQGTPAMSKTTLGKRAQKSSGVASTATIRHFYVDEAYRDSGIQADLLDHAVRVAFGSDPSLQCIKASDSSLITYMRTCLRDTGFQLECITGRIGVYRWKVGQRTLERTDWERKNKL</sequence>
<dbReference type="PANTHER" id="PTHR13947">
    <property type="entry name" value="GNAT FAMILY N-ACETYLTRANSFERASE"/>
    <property type="match status" value="1"/>
</dbReference>
<gene>
    <name evidence="4" type="ORF">BDZ94DRAFT_1265273</name>
</gene>
<evidence type="ECO:0000256" key="2">
    <source>
        <dbReference type="SAM" id="Phobius"/>
    </source>
</evidence>
<dbReference type="EMBL" id="MU150293">
    <property type="protein sequence ID" value="KAF9460849.1"/>
    <property type="molecule type" value="Genomic_DNA"/>
</dbReference>
<evidence type="ECO:0000313" key="4">
    <source>
        <dbReference type="EMBL" id="KAF9460849.1"/>
    </source>
</evidence>
<keyword evidence="1" id="KW-0808">Transferase</keyword>
<comment type="caution">
    <text evidence="4">The sequence shown here is derived from an EMBL/GenBank/DDBJ whole genome shotgun (WGS) entry which is preliminary data.</text>
</comment>
<organism evidence="4 5">
    <name type="scientific">Collybia nuda</name>
    <dbReference type="NCBI Taxonomy" id="64659"/>
    <lineage>
        <taxon>Eukaryota</taxon>
        <taxon>Fungi</taxon>
        <taxon>Dikarya</taxon>
        <taxon>Basidiomycota</taxon>
        <taxon>Agaricomycotina</taxon>
        <taxon>Agaricomycetes</taxon>
        <taxon>Agaricomycetidae</taxon>
        <taxon>Agaricales</taxon>
        <taxon>Tricholomatineae</taxon>
        <taxon>Clitocybaceae</taxon>
        <taxon>Collybia</taxon>
    </lineage>
</organism>
<keyword evidence="2" id="KW-0472">Membrane</keyword>
<dbReference type="Gene3D" id="3.40.630.30">
    <property type="match status" value="1"/>
</dbReference>
<feature type="transmembrane region" description="Helical" evidence="2">
    <location>
        <begin position="71"/>
        <end position="95"/>
    </location>
</feature>
<dbReference type="InterPro" id="IPR050769">
    <property type="entry name" value="NAT_camello-type"/>
</dbReference>
<dbReference type="GO" id="GO:0008080">
    <property type="term" value="F:N-acetyltransferase activity"/>
    <property type="evidence" value="ECO:0007669"/>
    <property type="project" value="InterPro"/>
</dbReference>
<keyword evidence="2" id="KW-1133">Transmembrane helix</keyword>
<dbReference type="PROSITE" id="PS51186">
    <property type="entry name" value="GNAT"/>
    <property type="match status" value="1"/>
</dbReference>
<evidence type="ECO:0000256" key="1">
    <source>
        <dbReference type="ARBA" id="ARBA00022679"/>
    </source>
</evidence>
<dbReference type="InterPro" id="IPR016181">
    <property type="entry name" value="Acyl_CoA_acyltransferase"/>
</dbReference>
<keyword evidence="5" id="KW-1185">Reference proteome</keyword>
<feature type="domain" description="N-acetyltransferase" evidence="3">
    <location>
        <begin position="87"/>
        <end position="251"/>
    </location>
</feature>
<dbReference type="SUPFAM" id="SSF55729">
    <property type="entry name" value="Acyl-CoA N-acyltransferases (Nat)"/>
    <property type="match status" value="1"/>
</dbReference>
<feature type="non-terminal residue" evidence="4">
    <location>
        <position position="261"/>
    </location>
</feature>
<name>A0A9P5Y195_9AGAR</name>
<keyword evidence="2" id="KW-0812">Transmembrane</keyword>
<dbReference type="PANTHER" id="PTHR13947:SF37">
    <property type="entry name" value="LD18367P"/>
    <property type="match status" value="1"/>
</dbReference>
<protein>
    <recommendedName>
        <fullName evidence="3">N-acetyltransferase domain-containing protein</fullName>
    </recommendedName>
</protein>
<dbReference type="Pfam" id="PF00583">
    <property type="entry name" value="Acetyltransf_1"/>
    <property type="match status" value="1"/>
</dbReference>
<dbReference type="OrthoDB" id="2564232at2759"/>
<evidence type="ECO:0000313" key="5">
    <source>
        <dbReference type="Proteomes" id="UP000807353"/>
    </source>
</evidence>
<dbReference type="Proteomes" id="UP000807353">
    <property type="component" value="Unassembled WGS sequence"/>
</dbReference>